<reference evidence="1 2" key="1">
    <citation type="submission" date="2019-07" db="EMBL/GenBank/DDBJ databases">
        <title>Whole genome shotgun sequence of Marinococcus halophilus NBRC 102359.</title>
        <authorList>
            <person name="Hosoyama A."/>
            <person name="Uohara A."/>
            <person name="Ohji S."/>
            <person name="Ichikawa N."/>
        </authorList>
    </citation>
    <scope>NUCLEOTIDE SEQUENCE [LARGE SCALE GENOMIC DNA]</scope>
    <source>
        <strain evidence="1 2">NBRC 102359</strain>
    </source>
</reference>
<keyword evidence="2" id="KW-1185">Reference proteome</keyword>
<dbReference type="InterPro" id="IPR038292">
    <property type="entry name" value="YmfJ/YflH_sf"/>
</dbReference>
<evidence type="ECO:0000313" key="2">
    <source>
        <dbReference type="Proteomes" id="UP000321051"/>
    </source>
</evidence>
<dbReference type="EMBL" id="BJUN01000005">
    <property type="protein sequence ID" value="GEK58172.1"/>
    <property type="molecule type" value="Genomic_DNA"/>
</dbReference>
<accession>A0A510Y4C1</accession>
<dbReference type="OrthoDB" id="2418090at2"/>
<organism evidence="1 2">
    <name type="scientific">Marinococcus halophilus</name>
    <dbReference type="NCBI Taxonomy" id="1371"/>
    <lineage>
        <taxon>Bacteria</taxon>
        <taxon>Bacillati</taxon>
        <taxon>Bacillota</taxon>
        <taxon>Bacilli</taxon>
        <taxon>Bacillales</taxon>
        <taxon>Bacillaceae</taxon>
        <taxon>Marinococcus</taxon>
    </lineage>
</organism>
<sequence length="106" mass="12460">MSSEDPKKADKEVQAMDQENKDEILQHFSTFKDYLGDQVRKGEKLNLSEKGLAQGAKRVSDYLNKHEEPRNREEKVLHELWQETENDKEKDTFARLLVRLAQQTND</sequence>
<name>A0A510Y4C1_MARHA</name>
<comment type="caution">
    <text evidence="1">The sequence shown here is derived from an EMBL/GenBank/DDBJ whole genome shotgun (WGS) entry which is preliminary data.</text>
</comment>
<dbReference type="RefSeq" id="WP_094908320.1">
    <property type="nucleotide sequence ID" value="NZ_BJUN01000005.1"/>
</dbReference>
<dbReference type="Proteomes" id="UP000321051">
    <property type="component" value="Unassembled WGS sequence"/>
</dbReference>
<dbReference type="Pfam" id="PF11588">
    <property type="entry name" value="DUF3243"/>
    <property type="match status" value="1"/>
</dbReference>
<protein>
    <recommendedName>
        <fullName evidence="3">DUF3243 domain-containing protein</fullName>
    </recommendedName>
</protein>
<evidence type="ECO:0008006" key="3">
    <source>
        <dbReference type="Google" id="ProtNLM"/>
    </source>
</evidence>
<dbReference type="AlphaFoldDB" id="A0A510Y4C1"/>
<dbReference type="InterPro" id="IPR021637">
    <property type="entry name" value="DUF3243"/>
</dbReference>
<dbReference type="Gene3D" id="1.10.760.20">
    <property type="entry name" value="Protein of unknown function DUF3243"/>
    <property type="match status" value="1"/>
</dbReference>
<evidence type="ECO:0000313" key="1">
    <source>
        <dbReference type="EMBL" id="GEK58172.1"/>
    </source>
</evidence>
<dbReference type="STRING" id="1371.GCA_900166605_02581"/>
<proteinExistence type="predicted"/>
<gene>
    <name evidence="1" type="ORF">MHA01_10770</name>
</gene>